<dbReference type="AlphaFoldDB" id="A0A4S3KPJ2"/>
<feature type="compositionally biased region" description="Basic and acidic residues" evidence="1">
    <location>
        <begin position="181"/>
        <end position="190"/>
    </location>
</feature>
<feature type="region of interest" description="Disordered" evidence="1">
    <location>
        <begin position="155"/>
        <end position="190"/>
    </location>
</feature>
<feature type="compositionally biased region" description="Basic and acidic residues" evidence="1">
    <location>
        <begin position="104"/>
        <end position="113"/>
    </location>
</feature>
<evidence type="ECO:0008006" key="5">
    <source>
        <dbReference type="Google" id="ProtNLM"/>
    </source>
</evidence>
<protein>
    <recommendedName>
        <fullName evidence="5">DUF4148 domain-containing protein</fullName>
    </recommendedName>
</protein>
<dbReference type="Proteomes" id="UP000307749">
    <property type="component" value="Unassembled WGS sequence"/>
</dbReference>
<evidence type="ECO:0000256" key="1">
    <source>
        <dbReference type="SAM" id="MobiDB-lite"/>
    </source>
</evidence>
<proteinExistence type="predicted"/>
<keyword evidence="2" id="KW-0732">Signal</keyword>
<gene>
    <name evidence="3" type="ORF">B1806_06495</name>
</gene>
<evidence type="ECO:0000313" key="3">
    <source>
        <dbReference type="EMBL" id="THD10903.1"/>
    </source>
</evidence>
<evidence type="ECO:0000313" key="4">
    <source>
        <dbReference type="Proteomes" id="UP000307749"/>
    </source>
</evidence>
<comment type="caution">
    <text evidence="3">The sequence shown here is derived from an EMBL/GenBank/DDBJ whole genome shotgun (WGS) entry which is preliminary data.</text>
</comment>
<accession>A0A4S3KPJ2</accession>
<dbReference type="STRING" id="993689.GCA_002077135_00428"/>
<feature type="signal peptide" evidence="2">
    <location>
        <begin position="1"/>
        <end position="18"/>
    </location>
</feature>
<dbReference type="EMBL" id="MWQO01000020">
    <property type="protein sequence ID" value="THD10903.1"/>
    <property type="molecule type" value="Genomic_DNA"/>
</dbReference>
<name>A0A4S3KPJ2_9GAMM</name>
<organism evidence="3 4">
    <name type="scientific">Metallibacterium scheffleri</name>
    <dbReference type="NCBI Taxonomy" id="993689"/>
    <lineage>
        <taxon>Bacteria</taxon>
        <taxon>Pseudomonadati</taxon>
        <taxon>Pseudomonadota</taxon>
        <taxon>Gammaproteobacteria</taxon>
        <taxon>Lysobacterales</taxon>
        <taxon>Rhodanobacteraceae</taxon>
        <taxon>Metallibacterium</taxon>
    </lineage>
</organism>
<feature type="compositionally biased region" description="Polar residues" evidence="1">
    <location>
        <begin position="114"/>
        <end position="129"/>
    </location>
</feature>
<reference evidence="3 4" key="1">
    <citation type="submission" date="2017-02" db="EMBL/GenBank/DDBJ databases">
        <title>Whole genome sequencing of Metallibacterium scheffleri DSM 24874 (T).</title>
        <authorList>
            <person name="Kumar S."/>
            <person name="Patil P."/>
            <person name="Patil P.B."/>
        </authorList>
    </citation>
    <scope>NUCLEOTIDE SEQUENCE [LARGE SCALE GENOMIC DNA]</scope>
    <source>
        <strain evidence="3 4">DSM 24874</strain>
    </source>
</reference>
<feature type="chain" id="PRO_5020659497" description="DUF4148 domain-containing protein" evidence="2">
    <location>
        <begin position="19"/>
        <end position="209"/>
    </location>
</feature>
<sequence>MGAVLLLGGSALAPLALAQQAPAPAPETTHVDHFTDRNVAQQQRIEQGLKSGQLTTREAAHLEQGTARIDRMQSRVTNPHGAGGAGVTATEAARIQRAQNAESHAIDHQRHDAQTGNPDSLSSRRMQGDVQRNLNQQGRIAAGVDHGGLTNREVSRLSAQQARSSHALAGAGRNGFVNGREQQRIQRGDNVRSRHIYSARHNGARRHGG</sequence>
<feature type="region of interest" description="Disordered" evidence="1">
    <location>
        <begin position="96"/>
        <end position="129"/>
    </location>
</feature>
<evidence type="ECO:0000256" key="2">
    <source>
        <dbReference type="SAM" id="SignalP"/>
    </source>
</evidence>
<keyword evidence="4" id="KW-1185">Reference proteome</keyword>